<feature type="compositionally biased region" description="Basic and acidic residues" evidence="1">
    <location>
        <begin position="598"/>
        <end position="608"/>
    </location>
</feature>
<feature type="transmembrane region" description="Helical" evidence="2">
    <location>
        <begin position="227"/>
        <end position="245"/>
    </location>
</feature>
<feature type="transmembrane region" description="Helical" evidence="2">
    <location>
        <begin position="387"/>
        <end position="404"/>
    </location>
</feature>
<feature type="compositionally biased region" description="Acidic residues" evidence="1">
    <location>
        <begin position="565"/>
        <end position="582"/>
    </location>
</feature>
<dbReference type="Proteomes" id="UP001057375">
    <property type="component" value="Unassembled WGS sequence"/>
</dbReference>
<reference evidence="3" key="1">
    <citation type="submission" date="2022-03" db="EMBL/GenBank/DDBJ databases">
        <title>Draft genome sequence of Aduncisulcus paluster, a free-living microaerophilic Fornicata.</title>
        <authorList>
            <person name="Yuyama I."/>
            <person name="Kume K."/>
            <person name="Tamura T."/>
            <person name="Inagaki Y."/>
            <person name="Hashimoto T."/>
        </authorList>
    </citation>
    <scope>NUCLEOTIDE SEQUENCE</scope>
    <source>
        <strain evidence="3">NY0171</strain>
    </source>
</reference>
<keyword evidence="2" id="KW-1133">Transmembrane helix</keyword>
<evidence type="ECO:0000256" key="1">
    <source>
        <dbReference type="SAM" id="MobiDB-lite"/>
    </source>
</evidence>
<accession>A0ABQ5KSR9</accession>
<feature type="region of interest" description="Disordered" evidence="1">
    <location>
        <begin position="561"/>
        <end position="608"/>
    </location>
</feature>
<organism evidence="3 4">
    <name type="scientific">Aduncisulcus paluster</name>
    <dbReference type="NCBI Taxonomy" id="2918883"/>
    <lineage>
        <taxon>Eukaryota</taxon>
        <taxon>Metamonada</taxon>
        <taxon>Carpediemonas-like organisms</taxon>
        <taxon>Aduncisulcus</taxon>
    </lineage>
</organism>
<feature type="transmembrane region" description="Helical" evidence="2">
    <location>
        <begin position="452"/>
        <end position="471"/>
    </location>
</feature>
<evidence type="ECO:0000313" key="3">
    <source>
        <dbReference type="EMBL" id="GKT34648.1"/>
    </source>
</evidence>
<feature type="region of interest" description="Disordered" evidence="1">
    <location>
        <begin position="342"/>
        <end position="367"/>
    </location>
</feature>
<protein>
    <submittedName>
        <fullName evidence="3">Uncharacterized protein</fullName>
    </submittedName>
</protein>
<evidence type="ECO:0000313" key="4">
    <source>
        <dbReference type="Proteomes" id="UP001057375"/>
    </source>
</evidence>
<feature type="transmembrane region" description="Helical" evidence="2">
    <location>
        <begin position="425"/>
        <end position="446"/>
    </location>
</feature>
<name>A0ABQ5KSR9_9EUKA</name>
<evidence type="ECO:0000256" key="2">
    <source>
        <dbReference type="SAM" id="Phobius"/>
    </source>
</evidence>
<gene>
    <name evidence="3" type="ORF">ADUPG1_007963</name>
</gene>
<feature type="transmembrane region" description="Helical" evidence="2">
    <location>
        <begin position="278"/>
        <end position="302"/>
    </location>
</feature>
<dbReference type="EMBL" id="BQXS01010843">
    <property type="protein sequence ID" value="GKT34648.1"/>
    <property type="molecule type" value="Genomic_DNA"/>
</dbReference>
<keyword evidence="4" id="KW-1185">Reference proteome</keyword>
<proteinExistence type="predicted"/>
<keyword evidence="2" id="KW-0812">Transmembrane</keyword>
<feature type="transmembrane region" description="Helical" evidence="2">
    <location>
        <begin position="478"/>
        <end position="495"/>
    </location>
</feature>
<comment type="caution">
    <text evidence="3">The sequence shown here is derived from an EMBL/GenBank/DDBJ whole genome shotgun (WGS) entry which is preliminary data.</text>
</comment>
<keyword evidence="2" id="KW-0472">Membrane</keyword>
<feature type="transmembrane region" description="Helical" evidence="2">
    <location>
        <begin position="251"/>
        <end position="271"/>
    </location>
</feature>
<feature type="region of interest" description="Disordered" evidence="1">
    <location>
        <begin position="83"/>
        <end position="142"/>
    </location>
</feature>
<sequence length="624" mass="71382">MGEKVKNRVLGIFMMDNRKIGAEFSDESSVSDGDFTGASFIETRVEGGADSQQKSFSDEVSNPEIYYSVPTVPIGTKSLYSSEPDIDSVDSQNSSHHGGKKVSGGKQFFKKHETKQIELGPTRVNNSEPETAGRKSSPDTTASISFSKKVGTYFSKFKSIFEPTAGGAQENGGSHGASVRGPKTPNFLAKHYGHYDDIDSGSSSILSGSIFSNISKMVNNTFNWHKFPVVGLILCILFSIVVVFVCDMLNLLMKIVFYILYIPAFILKNIFFARITLICIYMLFSGVLVSILTTPLISHFFLRNRDVYDKTKLNSHHKKLLRSIISPDAVLKKKELETRANRNLSKKSTESNGHSELIDDESSDQSNEFYPTPKIPFISQSGTAQRIFGILANITPTSSLSLFWRIFKLIPIEKLRIFAKHILRLFWMSLLHIADVLNSGFSLLAWNARVSIGAFFVSALMLVFMLCLAVVFPNGSQCCMSVFYVIILVGCFKVIRYDRERKRREEEEKEQWRQERIARKEMRKKQEEEEKKIRERERERQIREEERKLVLQTLRQEGLLRERDEQIEEEEESLGEYSEDSIPEPRPYIPSHRKKSTSPKEIEKHFEQKTPSFFSKVFQMFRRK</sequence>